<dbReference type="InterPro" id="IPR037401">
    <property type="entry name" value="SnoaL-like"/>
</dbReference>
<dbReference type="SMART" id="SM00387">
    <property type="entry name" value="HATPase_c"/>
    <property type="match status" value="1"/>
</dbReference>
<keyword evidence="7" id="KW-1185">Reference proteome</keyword>
<feature type="coiled-coil region" evidence="4">
    <location>
        <begin position="1102"/>
        <end position="1132"/>
    </location>
</feature>
<dbReference type="InterPro" id="IPR003594">
    <property type="entry name" value="HATPase_dom"/>
</dbReference>
<dbReference type="Pfam" id="PF13474">
    <property type="entry name" value="SnoaL_3"/>
    <property type="match status" value="1"/>
</dbReference>
<dbReference type="EMBL" id="JBHTMY010000002">
    <property type="protein sequence ID" value="MFD1314642.1"/>
    <property type="molecule type" value="Genomic_DNA"/>
</dbReference>
<keyword evidence="6" id="KW-0547">Nucleotide-binding</keyword>
<evidence type="ECO:0000313" key="6">
    <source>
        <dbReference type="EMBL" id="MFD1314642.1"/>
    </source>
</evidence>
<dbReference type="SUPFAM" id="SSF54427">
    <property type="entry name" value="NTF2-like"/>
    <property type="match status" value="1"/>
</dbReference>
<comment type="catalytic activity">
    <reaction evidence="1">
        <text>ATP + protein L-histidine = ADP + protein N-phospho-L-histidine.</text>
        <dbReference type="EC" id="2.7.13.3"/>
    </reaction>
</comment>
<reference evidence="7" key="1">
    <citation type="journal article" date="2019" name="Int. J. Syst. Evol. Microbiol.">
        <title>The Global Catalogue of Microorganisms (GCM) 10K type strain sequencing project: providing services to taxonomists for standard genome sequencing and annotation.</title>
        <authorList>
            <consortium name="The Broad Institute Genomics Platform"/>
            <consortium name="The Broad Institute Genome Sequencing Center for Infectious Disease"/>
            <person name="Wu L."/>
            <person name="Ma J."/>
        </authorList>
    </citation>
    <scope>NUCLEOTIDE SEQUENCE [LARGE SCALE GENOMIC DNA]</scope>
    <source>
        <strain evidence="7">CCUG 61485</strain>
    </source>
</reference>
<evidence type="ECO:0000259" key="5">
    <source>
        <dbReference type="PROSITE" id="PS50109"/>
    </source>
</evidence>
<evidence type="ECO:0000256" key="1">
    <source>
        <dbReference type="ARBA" id="ARBA00000085"/>
    </source>
</evidence>
<dbReference type="Pfam" id="PF02518">
    <property type="entry name" value="HATPase_c"/>
    <property type="match status" value="1"/>
</dbReference>
<keyword evidence="3" id="KW-0597">Phosphoprotein</keyword>
<keyword evidence="6" id="KW-0067">ATP-binding</keyword>
<dbReference type="InterPro" id="IPR032710">
    <property type="entry name" value="NTF2-like_dom_sf"/>
</dbReference>
<feature type="coiled-coil region" evidence="4">
    <location>
        <begin position="144"/>
        <end position="171"/>
    </location>
</feature>
<feature type="domain" description="Histidine kinase" evidence="5">
    <location>
        <begin position="1141"/>
        <end position="1389"/>
    </location>
</feature>
<comment type="caution">
    <text evidence="6">The sequence shown here is derived from an EMBL/GenBank/DDBJ whole genome shotgun (WGS) entry which is preliminary data.</text>
</comment>
<dbReference type="Gene3D" id="1.10.287.130">
    <property type="match status" value="1"/>
</dbReference>
<dbReference type="RefSeq" id="WP_377176443.1">
    <property type="nucleotide sequence ID" value="NZ_JBHTMY010000002.1"/>
</dbReference>
<keyword evidence="4" id="KW-0175">Coiled coil</keyword>
<dbReference type="InterPro" id="IPR003661">
    <property type="entry name" value="HisK_dim/P_dom"/>
</dbReference>
<dbReference type="InterPro" id="IPR004358">
    <property type="entry name" value="Sig_transdc_His_kin-like_C"/>
</dbReference>
<dbReference type="SUPFAM" id="SSF47384">
    <property type="entry name" value="Homodimeric domain of signal transducing histidine kinase"/>
    <property type="match status" value="1"/>
</dbReference>
<dbReference type="InterPro" id="IPR005467">
    <property type="entry name" value="His_kinase_dom"/>
</dbReference>
<dbReference type="PRINTS" id="PR00344">
    <property type="entry name" value="BCTRLSENSOR"/>
</dbReference>
<dbReference type="InterPro" id="IPR036097">
    <property type="entry name" value="HisK_dim/P_sf"/>
</dbReference>
<organism evidence="6 7">
    <name type="scientific">Namhaeicola litoreus</name>
    <dbReference type="NCBI Taxonomy" id="1052145"/>
    <lineage>
        <taxon>Bacteria</taxon>
        <taxon>Pseudomonadati</taxon>
        <taxon>Bacteroidota</taxon>
        <taxon>Flavobacteriia</taxon>
        <taxon>Flavobacteriales</taxon>
        <taxon>Flavobacteriaceae</taxon>
        <taxon>Namhaeicola</taxon>
    </lineage>
</organism>
<dbReference type="PROSITE" id="PS50109">
    <property type="entry name" value="HIS_KIN"/>
    <property type="match status" value="1"/>
</dbReference>
<dbReference type="SUPFAM" id="SSF55874">
    <property type="entry name" value="ATPase domain of HSP90 chaperone/DNA topoisomerase II/histidine kinase"/>
    <property type="match status" value="1"/>
</dbReference>
<gene>
    <name evidence="6" type="ORF">ACFQ39_03360</name>
</gene>
<dbReference type="Gene3D" id="3.10.450.50">
    <property type="match status" value="1"/>
</dbReference>
<evidence type="ECO:0000256" key="3">
    <source>
        <dbReference type="ARBA" id="ARBA00022553"/>
    </source>
</evidence>
<dbReference type="Gene3D" id="3.30.565.10">
    <property type="entry name" value="Histidine kinase-like ATPase, C-terminal domain"/>
    <property type="match status" value="1"/>
</dbReference>
<sequence>MERGKQELLEKTYLEMIRVGFESNDPNLLEELVDEKIVGFGTALDEKIIGIEEFKKLLINQKKQSEGIDISYRNERVDQFISKDENTAVLAEDIYLTVHTAGDRLEIYLRFSIVFHYINQQWKVVHWHSSKPEQVESEKDTWGIDLYKQKAEELERLVEEKTADLKVKNRELEIETSLERVRSATMAMHKTYELRNVISTVFDQLKELGLPLDACYIDIFEPDNWGLNIWVGTETDSYPEKLTVSYLDHPLFNKTQQARINKEAFFTLQDNKDSKNKFVRHLVSENVVPQERVDFMLQLDGLDMSVALSDHAALNIYNYRGIRYSTEQNHIIKRFSNVFEQAYTRFLDLQKAENQAQEAQIEASLERVRARAMAMHKTDELTDVLCVLFDQFDLLGINPVLTHLTLFDEENETFSIRLTTTAHNRVVADQLIDIHAIDAWKQAYAQWKTCEPNAVNTIDYAPDDLPFLWDLLSEVMSALPEGHKINPEDFPNGLFTVQGHFQFGYLGFNHSRKATEKEKSIVSRFAREFGRAYQRFLDLEKAEKQAREAKIETALERVRSYSMGMQSTKDFGAVTTEMFNQLRNFGEDMYATGIVFCDKHEGHVEQWHSIPGGGMLSPMIVPIDLDYIHQYRYDQWKAGEELFSIEIPGDFIEQHFEDIFKLPSAQITIKDLESRNAPMPAIPDWEIDYGASFKNGYILISSLKHLENPDILPRFAKVFEQAYIRFLDLQKAEAQAREAKIEAALERVRSKTMAMHNSKELEGIVITLFDEVLNLGLDKTMRCGIGILEGHERMETRSVNASSDGTVELRVGMLNMDIHPMLVGLKKEWLKGKKDYTYEFTKQDVKKYYEVLNNEPEYPFNANMDTLPDREYHRSFFFSSGILFAFSETPISEESSHILARFASVFGQTYRRFLDLLKAEASAKEAIKQTSLDRVRAEIASMRSTEDLRRITPLIWRELNTLGVPFFRCGVFIIDEKEEKINVYLSAPDGHSLAALHLPFNLNELTKNTVSNWAKQEVYHTHWDKETFTAWMNTMKNQGQIRSTRDYQDAEKAPESLDLHFVPFKQGMLYVGNDKHLSEEELKLVKVLAESFSIAYARYEDFTNLELAKGSAEKALKDLESAQEQLIQQEKLASLGQLTAGIAHEIKNPLNFVNNFSDLSKELIDEVFIELESLGDSDTKEEIISILKDVKSNLTKVHEHGTRANGIVTSMLQHSRASGIKREARDFNALVKEFVHLSYHGMRAGKAPINVKIDLDLHPNVGQVNLISEDFSRVILNLCNNAFDAMRNKLNANKETDFLANLTVQTKIRKDKVILSIQDNGHGIPEEIRDKIFQPFFTTKKGTDGTGLGLSITHDIIKAHGGELTVKSIVDDSPDTKETGTVFRITLPI</sequence>
<dbReference type="InterPro" id="IPR036890">
    <property type="entry name" value="HATPase_C_sf"/>
</dbReference>
<evidence type="ECO:0000256" key="4">
    <source>
        <dbReference type="SAM" id="Coils"/>
    </source>
</evidence>
<dbReference type="CDD" id="cd00082">
    <property type="entry name" value="HisKA"/>
    <property type="match status" value="1"/>
</dbReference>
<evidence type="ECO:0000313" key="7">
    <source>
        <dbReference type="Proteomes" id="UP001597201"/>
    </source>
</evidence>
<accession>A0ABW3XYJ6</accession>
<dbReference type="PANTHER" id="PTHR43065:SF42">
    <property type="entry name" value="TWO-COMPONENT SENSOR PPRA"/>
    <property type="match status" value="1"/>
</dbReference>
<name>A0ABW3XYJ6_9FLAO</name>
<dbReference type="GO" id="GO:0005524">
    <property type="term" value="F:ATP binding"/>
    <property type="evidence" value="ECO:0007669"/>
    <property type="project" value="UniProtKB-KW"/>
</dbReference>
<dbReference type="PANTHER" id="PTHR43065">
    <property type="entry name" value="SENSOR HISTIDINE KINASE"/>
    <property type="match status" value="1"/>
</dbReference>
<protein>
    <recommendedName>
        <fullName evidence="2">histidine kinase</fullName>
        <ecNumber evidence="2">2.7.13.3</ecNumber>
    </recommendedName>
</protein>
<dbReference type="Proteomes" id="UP001597201">
    <property type="component" value="Unassembled WGS sequence"/>
</dbReference>
<dbReference type="EC" id="2.7.13.3" evidence="2"/>
<proteinExistence type="predicted"/>
<evidence type="ECO:0000256" key="2">
    <source>
        <dbReference type="ARBA" id="ARBA00012438"/>
    </source>
</evidence>